<dbReference type="STRING" id="1423810.FD19_GL001705"/>
<comment type="caution">
    <text evidence="4">The sequence shown here is derived from an EMBL/GenBank/DDBJ whole genome shotgun (WGS) entry which is preliminary data.</text>
</comment>
<protein>
    <submittedName>
        <fullName evidence="4">Phosphoesterase, dhh family protein</fullName>
    </submittedName>
</protein>
<dbReference type="Pfam" id="PF01368">
    <property type="entry name" value="DHH"/>
    <property type="match status" value="1"/>
</dbReference>
<evidence type="ECO:0000259" key="3">
    <source>
        <dbReference type="Pfam" id="PF02272"/>
    </source>
</evidence>
<dbReference type="Pfam" id="PF02272">
    <property type="entry name" value="DHHA1"/>
    <property type="match status" value="1"/>
</dbReference>
<dbReference type="SUPFAM" id="SSF64182">
    <property type="entry name" value="DHH phosphoesterases"/>
    <property type="match status" value="1"/>
</dbReference>
<gene>
    <name evidence="4" type="ORF">FD19_GL001705</name>
</gene>
<feature type="domain" description="DDH" evidence="2">
    <location>
        <begin position="54"/>
        <end position="191"/>
    </location>
</feature>
<dbReference type="PANTHER" id="PTHR47618:SF1">
    <property type="entry name" value="BIFUNCTIONAL OLIGORIBONUCLEASE AND PAP PHOSPHATASE NRNA"/>
    <property type="match status" value="1"/>
</dbReference>
<dbReference type="InterPro" id="IPR051319">
    <property type="entry name" value="Oligoribo/pAp-PDE_c-di-AMP_PDE"/>
</dbReference>
<accession>A0A0R2C4L5</accession>
<evidence type="ECO:0000313" key="4">
    <source>
        <dbReference type="EMBL" id="KRM86847.1"/>
    </source>
</evidence>
<evidence type="ECO:0000256" key="1">
    <source>
        <dbReference type="SAM" id="MobiDB-lite"/>
    </source>
</evidence>
<dbReference type="InterPro" id="IPR001667">
    <property type="entry name" value="DDH_dom"/>
</dbReference>
<dbReference type="GO" id="GO:0003676">
    <property type="term" value="F:nucleic acid binding"/>
    <property type="evidence" value="ECO:0007669"/>
    <property type="project" value="InterPro"/>
</dbReference>
<dbReference type="PANTHER" id="PTHR47618">
    <property type="entry name" value="BIFUNCTIONAL OLIGORIBONUCLEASE AND PAP PHOSPHATASE NRNA"/>
    <property type="match status" value="1"/>
</dbReference>
<dbReference type="PATRIC" id="fig|1423810.4.peg.1753"/>
<evidence type="ECO:0000259" key="2">
    <source>
        <dbReference type="Pfam" id="PF01368"/>
    </source>
</evidence>
<dbReference type="Proteomes" id="UP000051789">
    <property type="component" value="Unassembled WGS sequence"/>
</dbReference>
<reference evidence="4 5" key="1">
    <citation type="journal article" date="2015" name="Genome Announc.">
        <title>Expanding the biotechnology potential of lactobacilli through comparative genomics of 213 strains and associated genera.</title>
        <authorList>
            <person name="Sun Z."/>
            <person name="Harris H.M."/>
            <person name="McCann A."/>
            <person name="Guo C."/>
            <person name="Argimon S."/>
            <person name="Zhang W."/>
            <person name="Yang X."/>
            <person name="Jeffery I.B."/>
            <person name="Cooney J.C."/>
            <person name="Kagawa T.F."/>
            <person name="Liu W."/>
            <person name="Song Y."/>
            <person name="Salvetti E."/>
            <person name="Wrobel A."/>
            <person name="Rasinkangas P."/>
            <person name="Parkhill J."/>
            <person name="Rea M.C."/>
            <person name="O'Sullivan O."/>
            <person name="Ritari J."/>
            <person name="Douillard F.P."/>
            <person name="Paul Ross R."/>
            <person name="Yang R."/>
            <person name="Briner A.E."/>
            <person name="Felis G.E."/>
            <person name="de Vos W.M."/>
            <person name="Barrangou R."/>
            <person name="Klaenhammer T.R."/>
            <person name="Caufield P.W."/>
            <person name="Cui Y."/>
            <person name="Zhang H."/>
            <person name="O'Toole P.W."/>
        </authorList>
    </citation>
    <scope>NUCLEOTIDE SEQUENCE [LARGE SCALE GENOMIC DNA]</scope>
    <source>
        <strain evidence="4 5">DSM 22698</strain>
    </source>
</reference>
<proteinExistence type="predicted"/>
<sequence length="361" mass="38662">MATGITSESETAHNSLNERRHGGHGIIIGGEFTSTEAIMIQEDIVAAIAAADHVIIHRHQRPDPDAFGSQCGLAAIIKASFPDKRVQVTGADSPSLAWLATMDHVEDADYQNALVIVVDTADTPRIDDDRFNQGKQLIKIDHHPNDDPYGDLAWVAPDASSTSELLVDLVTHGDGQLKLDNTAARLLYAGIVGDTGRFMYNNTTAHTLRDVALLYGFDFDPSAVNQKMNEVTLGQARLQGLAIDEQHMRISAHGAAVVVISQADLQHLGIAADQYQAAVGSAGRLNEVRAWAMCTEQPEGNYRVSLRSKGAVINDIARAHNGGGHPLASGAKAADRAEIDQIYDELDALLAATPKAPSESE</sequence>
<feature type="compositionally biased region" description="Polar residues" evidence="1">
    <location>
        <begin position="1"/>
        <end position="15"/>
    </location>
</feature>
<dbReference type="Gene3D" id="3.10.310.30">
    <property type="match status" value="1"/>
</dbReference>
<dbReference type="EMBL" id="AYZK01000005">
    <property type="protein sequence ID" value="KRM86847.1"/>
    <property type="molecule type" value="Genomic_DNA"/>
</dbReference>
<keyword evidence="5" id="KW-1185">Reference proteome</keyword>
<feature type="domain" description="DHHA1" evidence="3">
    <location>
        <begin position="267"/>
        <end position="351"/>
    </location>
</feature>
<feature type="region of interest" description="Disordered" evidence="1">
    <location>
        <begin position="1"/>
        <end position="20"/>
    </location>
</feature>
<name>A0A0R2C4L5_9LACO</name>
<evidence type="ECO:0000313" key="5">
    <source>
        <dbReference type="Proteomes" id="UP000051789"/>
    </source>
</evidence>
<organism evidence="4 5">
    <name type="scientific">Lacticaseibacillus thailandensis DSM 22698 = JCM 13996</name>
    <dbReference type="NCBI Taxonomy" id="1423810"/>
    <lineage>
        <taxon>Bacteria</taxon>
        <taxon>Bacillati</taxon>
        <taxon>Bacillota</taxon>
        <taxon>Bacilli</taxon>
        <taxon>Lactobacillales</taxon>
        <taxon>Lactobacillaceae</taxon>
        <taxon>Lacticaseibacillus</taxon>
    </lineage>
</organism>
<dbReference type="Gene3D" id="3.90.1640.10">
    <property type="entry name" value="inorganic pyrophosphatase (n-terminal core)"/>
    <property type="match status" value="1"/>
</dbReference>
<dbReference type="InterPro" id="IPR003156">
    <property type="entry name" value="DHHA1_dom"/>
</dbReference>
<dbReference type="AlphaFoldDB" id="A0A0R2C4L5"/>
<dbReference type="InterPro" id="IPR038763">
    <property type="entry name" value="DHH_sf"/>
</dbReference>